<dbReference type="GO" id="GO:0005634">
    <property type="term" value="C:nucleus"/>
    <property type="evidence" value="ECO:0007669"/>
    <property type="project" value="TreeGrafter"/>
</dbReference>
<keyword evidence="6" id="KW-1185">Reference proteome</keyword>
<sequence length="465" mass="52278">MLSGVPTLMQAPVQVQVDAVKGRYVTAAKPYAAGEIVFQDQAFVFATCNGEDLLELKLRKPTFDQLVDSAHESANEFHPSQHKLFCSLLSVMRGIEIIGEVDRAKCILKCVTKLLQTPSALNDMLTLSYANEPACVQVAQQLTQKFPAVFTQVTVPVLAKIIGVLNTNSHELEALGNFFLRKLIQIFMWRIRGHGVVFVGVLDGAQLFCKLQVCFTTDGDTLWVTAIRPIEPNEPMSIDYGNMFYRPRQERQEHMLRGYGFTCVCHACTEFSDKTRVYQCRLNGCRGLVHPFPTKPMETYRCMTCQQAWSPAQVQAIVGMEQELEANLPTTYHDILRIEANTPFHRYHYLLFWALDNLGLKGAQGLEHDVNTLAAMWSDLISGMEYVMPDAHHEKTIYYDQLAQIQVITGDIPGAVEAYETAYRISCVVSGATTPPTLALKALMENPPRNRHDLIARYGSDNMME</sequence>
<evidence type="ECO:0000313" key="6">
    <source>
        <dbReference type="Proteomes" id="UP000332933"/>
    </source>
</evidence>
<dbReference type="GO" id="GO:0042826">
    <property type="term" value="F:histone deacetylase binding"/>
    <property type="evidence" value="ECO:0007669"/>
    <property type="project" value="TreeGrafter"/>
</dbReference>
<dbReference type="Proteomes" id="UP000332933">
    <property type="component" value="Unassembled WGS sequence"/>
</dbReference>
<evidence type="ECO:0000256" key="3">
    <source>
        <dbReference type="ARBA" id="ARBA00022691"/>
    </source>
</evidence>
<name>A0A485KRI9_9STRA</name>
<dbReference type="InterPro" id="IPR046341">
    <property type="entry name" value="SET_dom_sf"/>
</dbReference>
<dbReference type="InterPro" id="IPR011990">
    <property type="entry name" value="TPR-like_helical_dom_sf"/>
</dbReference>
<dbReference type="GO" id="GO:0008168">
    <property type="term" value="F:methyltransferase activity"/>
    <property type="evidence" value="ECO:0007669"/>
    <property type="project" value="UniProtKB-KW"/>
</dbReference>
<dbReference type="PANTHER" id="PTHR46165">
    <property type="entry name" value="SET AND MYND DOMAIN-CONTAINING PROTEIN 4"/>
    <property type="match status" value="1"/>
</dbReference>
<dbReference type="Gene3D" id="1.25.40.10">
    <property type="entry name" value="Tetratricopeptide repeat domain"/>
    <property type="match status" value="1"/>
</dbReference>
<keyword evidence="1" id="KW-0489">Methyltransferase</keyword>
<organism evidence="5 6">
    <name type="scientific">Aphanomyces stellatus</name>
    <dbReference type="NCBI Taxonomy" id="120398"/>
    <lineage>
        <taxon>Eukaryota</taxon>
        <taxon>Sar</taxon>
        <taxon>Stramenopiles</taxon>
        <taxon>Oomycota</taxon>
        <taxon>Saprolegniomycetes</taxon>
        <taxon>Saprolegniales</taxon>
        <taxon>Verrucalvaceae</taxon>
        <taxon>Aphanomyces</taxon>
    </lineage>
</organism>
<keyword evidence="3" id="KW-0949">S-adenosyl-L-methionine</keyword>
<protein>
    <submittedName>
        <fullName evidence="5">Aste57867_10841 protein</fullName>
    </submittedName>
</protein>
<dbReference type="OrthoDB" id="265717at2759"/>
<dbReference type="InterPro" id="IPR052097">
    <property type="entry name" value="SET-MYND_domain_protein"/>
</dbReference>
<dbReference type="AlphaFoldDB" id="A0A485KRI9"/>
<evidence type="ECO:0000313" key="5">
    <source>
        <dbReference type="EMBL" id="VFT87709.1"/>
    </source>
</evidence>
<evidence type="ECO:0000313" key="4">
    <source>
        <dbReference type="EMBL" id="KAF0698542.1"/>
    </source>
</evidence>
<gene>
    <name evidence="5" type="primary">Aste57867_10841</name>
    <name evidence="4" type="ORF">As57867_010801</name>
    <name evidence="5" type="ORF">ASTE57867_10841</name>
</gene>
<dbReference type="GO" id="GO:0005737">
    <property type="term" value="C:cytoplasm"/>
    <property type="evidence" value="ECO:0007669"/>
    <property type="project" value="TreeGrafter"/>
</dbReference>
<dbReference type="EMBL" id="VJMH01005233">
    <property type="protein sequence ID" value="KAF0698542.1"/>
    <property type="molecule type" value="Genomic_DNA"/>
</dbReference>
<reference evidence="5 6" key="1">
    <citation type="submission" date="2019-03" db="EMBL/GenBank/DDBJ databases">
        <authorList>
            <person name="Gaulin E."/>
            <person name="Dumas B."/>
        </authorList>
    </citation>
    <scope>NUCLEOTIDE SEQUENCE [LARGE SCALE GENOMIC DNA]</scope>
    <source>
        <strain evidence="5">CBS 568.67</strain>
    </source>
</reference>
<proteinExistence type="predicted"/>
<accession>A0A485KRI9</accession>
<dbReference type="GO" id="GO:0032259">
    <property type="term" value="P:methylation"/>
    <property type="evidence" value="ECO:0007669"/>
    <property type="project" value="UniProtKB-KW"/>
</dbReference>
<reference evidence="4" key="2">
    <citation type="submission" date="2019-06" db="EMBL/GenBank/DDBJ databases">
        <title>Genomics analysis of Aphanomyces spp. identifies a new class of oomycete effector associated with host adaptation.</title>
        <authorList>
            <person name="Gaulin E."/>
        </authorList>
    </citation>
    <scope>NUCLEOTIDE SEQUENCE</scope>
    <source>
        <strain evidence="4">CBS 578.67</strain>
    </source>
</reference>
<dbReference type="PANTHER" id="PTHR46165:SF2">
    <property type="entry name" value="SET AND MYND DOMAIN-CONTAINING PROTEIN 4"/>
    <property type="match status" value="1"/>
</dbReference>
<dbReference type="SUPFAM" id="SSF82199">
    <property type="entry name" value="SET domain"/>
    <property type="match status" value="1"/>
</dbReference>
<evidence type="ECO:0000256" key="2">
    <source>
        <dbReference type="ARBA" id="ARBA00022679"/>
    </source>
</evidence>
<evidence type="ECO:0000256" key="1">
    <source>
        <dbReference type="ARBA" id="ARBA00022603"/>
    </source>
</evidence>
<dbReference type="EMBL" id="CAADRA010005254">
    <property type="protein sequence ID" value="VFT87709.1"/>
    <property type="molecule type" value="Genomic_DNA"/>
</dbReference>
<keyword evidence="2" id="KW-0808">Transferase</keyword>